<feature type="transmembrane region" description="Helical" evidence="16">
    <location>
        <begin position="1340"/>
        <end position="1358"/>
    </location>
</feature>
<feature type="transmembrane region" description="Helical" evidence="16">
    <location>
        <begin position="1454"/>
        <end position="1487"/>
    </location>
</feature>
<evidence type="ECO:0000256" key="3">
    <source>
        <dbReference type="ARBA" id="ARBA00022461"/>
    </source>
</evidence>
<evidence type="ECO:0000256" key="13">
    <source>
        <dbReference type="ARBA" id="ARBA00023180"/>
    </source>
</evidence>
<evidence type="ECO:0000256" key="10">
    <source>
        <dbReference type="ARBA" id="ARBA00023065"/>
    </source>
</evidence>
<feature type="transmembrane region" description="Helical" evidence="16">
    <location>
        <begin position="678"/>
        <end position="702"/>
    </location>
</feature>
<dbReference type="Proteomes" id="UP001054837">
    <property type="component" value="Unassembled WGS sequence"/>
</dbReference>
<dbReference type="InterPro" id="IPR044564">
    <property type="entry name" value="Na_chnl_inactivation_gate"/>
</dbReference>
<protein>
    <recommendedName>
        <fullName evidence="16">Sodium channel protein</fullName>
    </recommendedName>
</protein>
<feature type="domain" description="Ion transport" evidence="18">
    <location>
        <begin position="1017"/>
        <end position="1285"/>
    </location>
</feature>
<feature type="transmembrane region" description="Helical" evidence="16">
    <location>
        <begin position="722"/>
        <end position="751"/>
    </location>
</feature>
<evidence type="ECO:0000256" key="12">
    <source>
        <dbReference type="ARBA" id="ARBA00023157"/>
    </source>
</evidence>
<dbReference type="EMBL" id="BPLQ01011653">
    <property type="protein sequence ID" value="GIY59438.1"/>
    <property type="molecule type" value="Genomic_DNA"/>
</dbReference>
<evidence type="ECO:0000313" key="20">
    <source>
        <dbReference type="EMBL" id="GIY59438.1"/>
    </source>
</evidence>
<dbReference type="FunFam" id="1.20.120.350:FF:000068">
    <property type="entry name" value="Sodium channel protein"/>
    <property type="match status" value="1"/>
</dbReference>
<dbReference type="InterPro" id="IPR027359">
    <property type="entry name" value="Volt_channel_dom_sf"/>
</dbReference>
<dbReference type="PANTHER" id="PTHR10037">
    <property type="entry name" value="VOLTAGE-GATED CATION CHANNEL CALCIUM AND SODIUM"/>
    <property type="match status" value="1"/>
</dbReference>
<accession>A0AAV4UNW6</accession>
<evidence type="ECO:0000256" key="17">
    <source>
        <dbReference type="SAM" id="MobiDB-lite"/>
    </source>
</evidence>
<evidence type="ECO:0000256" key="14">
    <source>
        <dbReference type="ARBA" id="ARBA00023201"/>
    </source>
</evidence>
<feature type="transmembrane region" description="Helical" evidence="16">
    <location>
        <begin position="1397"/>
        <end position="1416"/>
    </location>
</feature>
<feature type="transmembrane region" description="Helical" evidence="16">
    <location>
        <begin position="124"/>
        <end position="145"/>
    </location>
</feature>
<feature type="transmembrane region" description="Helical" evidence="16">
    <location>
        <begin position="1554"/>
        <end position="1578"/>
    </location>
</feature>
<keyword evidence="3 16" id="KW-0894">Sodium channel</keyword>
<evidence type="ECO:0000256" key="15">
    <source>
        <dbReference type="ARBA" id="ARBA00023303"/>
    </source>
</evidence>
<keyword evidence="10 16" id="KW-0406">Ion transport</keyword>
<comment type="caution">
    <text evidence="20">The sequence shown here is derived from an EMBL/GenBank/DDBJ whole genome shotgun (WGS) entry which is preliminary data.</text>
</comment>
<keyword evidence="8 16" id="KW-1133">Transmembrane helix</keyword>
<keyword evidence="14 16" id="KW-0739">Sodium transport</keyword>
<feature type="domain" description="Ion transport" evidence="18">
    <location>
        <begin position="613"/>
        <end position="844"/>
    </location>
</feature>
<evidence type="ECO:0000256" key="1">
    <source>
        <dbReference type="ARBA" id="ARBA00004651"/>
    </source>
</evidence>
<feature type="compositionally biased region" description="Polar residues" evidence="17">
    <location>
        <begin position="928"/>
        <end position="951"/>
    </location>
</feature>
<dbReference type="Gene3D" id="1.20.120.350">
    <property type="entry name" value="Voltage-gated potassium channels. Chain C"/>
    <property type="match status" value="4"/>
</dbReference>
<feature type="transmembrane region" description="Helical" evidence="16">
    <location>
        <begin position="151"/>
        <end position="172"/>
    </location>
</feature>
<dbReference type="InterPro" id="IPR031649">
    <property type="entry name" value="GPHH_dom"/>
</dbReference>
<evidence type="ECO:0000256" key="2">
    <source>
        <dbReference type="ARBA" id="ARBA00022448"/>
    </source>
</evidence>
<comment type="subcellular location">
    <subcellularLocation>
        <location evidence="1 16">Cell membrane</location>
        <topology evidence="1 16">Multi-pass membrane protein</topology>
    </subcellularLocation>
</comment>
<evidence type="ECO:0000259" key="19">
    <source>
        <dbReference type="Pfam" id="PF16905"/>
    </source>
</evidence>
<feature type="transmembrane region" description="Helical" evidence="16">
    <location>
        <begin position="1089"/>
        <end position="1114"/>
    </location>
</feature>
<evidence type="ECO:0000256" key="16">
    <source>
        <dbReference type="RuleBase" id="RU361132"/>
    </source>
</evidence>
<gene>
    <name evidence="20" type="primary">NaCP60E</name>
    <name evidence="20" type="ORF">CDAR_232731</name>
</gene>
<evidence type="ECO:0000313" key="21">
    <source>
        <dbReference type="Proteomes" id="UP001054837"/>
    </source>
</evidence>
<dbReference type="Gene3D" id="1.10.238.10">
    <property type="entry name" value="EF-hand"/>
    <property type="match status" value="1"/>
</dbReference>
<dbReference type="FunFam" id="1.20.120.350:FF:000058">
    <property type="entry name" value="Sodium channel protein"/>
    <property type="match status" value="1"/>
</dbReference>
<evidence type="ECO:0000256" key="7">
    <source>
        <dbReference type="ARBA" id="ARBA00022882"/>
    </source>
</evidence>
<name>A0AAV4UNW6_9ARAC</name>
<keyword evidence="7 16" id="KW-0851">Voltage-gated channel</keyword>
<keyword evidence="2 16" id="KW-0813">Transport</keyword>
<feature type="transmembrane region" description="Helical" evidence="16">
    <location>
        <begin position="184"/>
        <end position="206"/>
    </location>
</feature>
<feature type="transmembrane region" description="Helical" evidence="16">
    <location>
        <begin position="647"/>
        <end position="666"/>
    </location>
</feature>
<sequence length="1735" mass="198698">MEEGTWSAGSLRLVPYTRESLARQESRCRSAEARREEHGFRRERTTNLPERECVCIAPDLLPAKIFYTPLEDVGQFGLDKTFCVIAKRSSSYYLFRYSAEDSLFLFSPWSIVRRFAIRISCHRYFELVVMTTILINCVFLALSQPIEETEYVFLVIYTIEMIIKIIAKGFILNKYSYLRNPWNWLDFIVVLSGYITLSLQAFGMTIGNLSGLRTFRVLRALKTVSITPGLKTIVNAMLHSLGMLAEVMTLTVFCLMVFALLALQLYLGLLRHKCVENFPHNQNFSDRAYDLHVHNRSSWLINADGQPAVCGNKTGSRRCPERYVCLSGIGENPNFGYTNFDSYGWALLTTFQLITLDYWEDVYNKIIATTGPTSVFFFMLVVFFGSFYLINLTLAVVAIAYEEEAATTLREQDKIKRLRVSFPTRIYSTLIALKAQTRIFRPTFSRRSRQPQRWCSPRRGAGLSAPMRAAPPLIPVPKSDCTAAPRNNFRNRMVIPGETLFEEEEDEESQSSRFAKRTRQSYLGEAPDIVISTGGQLPVLGRVMRNHANRLPNSSVNAFENSSRRPSSDQSLSVSWTGIHCGHFYRRCQRLFRTIFRGCVRLRHYLAVIVNDPLFDLVITVCIFLNTAFLSVEHYGMSVKTERTLKLGNLVFTVIFSLEAAVKILALGRDYFRSKWNLFDLTVVVFSLADLSFETVGGLSVLRTFRLLRVVKLAQAWPTMRLLLTIIASTLGAVGNMTLVLAVIVYIFAILGVQLFSDLYTPENFAPDPVPRWNFTDFWHSLLMMFRILCGEWVQPLWDCMRVSGEKYQVCIVLFLVALTMGNFLVLNLFLAMLLNSFNSQELKKEKTTSDSKLWKGFKRIRGVIRRNNVGGDDDDSFAQSVTPLFQKRWTEPGIMMRPSPPRRTSDFSQRVYDTLQQSRRTEDSPGRLSSFSSTRTNISMGKQVSNSRANSVAEEQETQHDSKDSSPMKDRDKEACLKEPPNCCPSCMYKCFDAEGRPFFKYWKRGRKIVLLIVDHRAFEWTVLLLIFSSSVILCFEDVFLPEKPELMKILWYFNLFFTACFVLEVILKWMAYGFVIYFSSLWTTLDFIIVCVSVMSVVAESSGGGLYALRAFRTLRALRPLRAISRWEGMKIVVNALMSAIPSIFNVLLVCLVFWLIFSIMGVQFFGGRFYRCVDKVGNTLPVQITPDMGQCLTLNYSWINRDINFDNVGNAYLALFQVATFEGWMEVMEYAVDTTEVGQQPYAEANFPAYIYFVTFIICGSFFTLNLFIGVIIDNFNMLKKKYEGGIVEVFLTDSQRAYYTAMLKLGRRKPQRIVTRPHNRYLRICYDLAMSRRFEMVVFLFIILNMVAMTVEHYQQAEHITSILDTLNIVFTVLFCTEAIIKIIGLRQYYFTFPWNVFDLIVIILSVISIIFEEALQQLVISPTLFRVIRLVRIGRILRLIKAAKGIRKLLFALVISLPALFNIGALLFLITFVYAIIGMFLFGHVRLPDASNGSSGLSEMVNFQTFANSMVLLFRLTTSAGWNDILDSLMVQPPDCDPQQGDCGHPTLAVIYLVTYIIINFMVIINMYIAVILENLSQASKEETGISEDDIEMFYVCWSQYDPNATQFIHHSQLSDFVASLDPPLGIEKPNEPALVAMNISIATGDKIHCLDILHSLVNLVLGDVEDTEEFRTVQRQVDQRFRKSFPTRNLVEITTTTLKRKQQDNAAKVIQRTYKRHRSRLKQIEENES</sequence>
<organism evidence="20 21">
    <name type="scientific">Caerostris darwini</name>
    <dbReference type="NCBI Taxonomy" id="1538125"/>
    <lineage>
        <taxon>Eukaryota</taxon>
        <taxon>Metazoa</taxon>
        <taxon>Ecdysozoa</taxon>
        <taxon>Arthropoda</taxon>
        <taxon>Chelicerata</taxon>
        <taxon>Arachnida</taxon>
        <taxon>Araneae</taxon>
        <taxon>Araneomorphae</taxon>
        <taxon>Entelegynae</taxon>
        <taxon>Araneoidea</taxon>
        <taxon>Araneidae</taxon>
        <taxon>Caerostris</taxon>
    </lineage>
</organism>
<evidence type="ECO:0000259" key="18">
    <source>
        <dbReference type="Pfam" id="PF00520"/>
    </source>
</evidence>
<feature type="transmembrane region" description="Helical" evidence="16">
    <location>
        <begin position="1252"/>
        <end position="1276"/>
    </location>
</feature>
<evidence type="ECO:0000256" key="6">
    <source>
        <dbReference type="ARBA" id="ARBA00022737"/>
    </source>
</evidence>
<dbReference type="PANTHER" id="PTHR10037:SF62">
    <property type="entry name" value="SODIUM CHANNEL PROTEIN 60E"/>
    <property type="match status" value="1"/>
</dbReference>
<dbReference type="GO" id="GO:0086010">
    <property type="term" value="P:membrane depolarization during action potential"/>
    <property type="evidence" value="ECO:0007669"/>
    <property type="project" value="TreeGrafter"/>
</dbReference>
<dbReference type="GO" id="GO:0005248">
    <property type="term" value="F:voltage-gated sodium channel activity"/>
    <property type="evidence" value="ECO:0007669"/>
    <property type="project" value="InterPro"/>
</dbReference>
<comment type="caution">
    <text evidence="16">Lacks conserved residue(s) required for the propagation of feature annotation.</text>
</comment>
<keyword evidence="12" id="KW-1015">Disulfide bond</keyword>
<dbReference type="Gene3D" id="1.10.287.70">
    <property type="match status" value="4"/>
</dbReference>
<feature type="transmembrane region" description="Helical" evidence="16">
    <location>
        <begin position="1134"/>
        <end position="1160"/>
    </location>
</feature>
<dbReference type="InterPro" id="IPR001696">
    <property type="entry name" value="Na_channel_asu"/>
</dbReference>
<dbReference type="Pfam" id="PF00520">
    <property type="entry name" value="Ion_trans"/>
    <property type="match status" value="4"/>
</dbReference>
<proteinExistence type="inferred from homology"/>
<dbReference type="FunFam" id="1.10.287.70:FF:000001">
    <property type="entry name" value="Sodium channel protein"/>
    <property type="match status" value="1"/>
</dbReference>
<evidence type="ECO:0000256" key="11">
    <source>
        <dbReference type="ARBA" id="ARBA00023136"/>
    </source>
</evidence>
<feature type="transmembrane region" description="Helical" evidence="16">
    <location>
        <begin position="1054"/>
        <end position="1077"/>
    </location>
</feature>
<dbReference type="GO" id="GO:0019228">
    <property type="term" value="P:neuronal action potential"/>
    <property type="evidence" value="ECO:0007669"/>
    <property type="project" value="TreeGrafter"/>
</dbReference>
<keyword evidence="15 16" id="KW-0407">Ion channel</keyword>
<evidence type="ECO:0000256" key="4">
    <source>
        <dbReference type="ARBA" id="ARBA00022475"/>
    </source>
</evidence>
<dbReference type="SUPFAM" id="SSF81324">
    <property type="entry name" value="Voltage-gated potassium channels"/>
    <property type="match status" value="4"/>
</dbReference>
<dbReference type="GO" id="GO:0001518">
    <property type="term" value="C:voltage-gated sodium channel complex"/>
    <property type="evidence" value="ECO:0007669"/>
    <property type="project" value="UniProtKB-UniRule"/>
</dbReference>
<feature type="transmembrane region" description="Helical" evidence="16">
    <location>
        <begin position="375"/>
        <end position="401"/>
    </location>
</feature>
<dbReference type="FunFam" id="1.20.120.350:FF:000059">
    <property type="entry name" value="Sodium channel protein"/>
    <property type="match status" value="1"/>
</dbReference>
<evidence type="ECO:0000256" key="9">
    <source>
        <dbReference type="ARBA" id="ARBA00023053"/>
    </source>
</evidence>
<keyword evidence="21" id="KW-1185">Reference proteome</keyword>
<feature type="transmembrane region" description="Helical" evidence="16">
    <location>
        <begin position="1364"/>
        <end position="1385"/>
    </location>
</feature>
<dbReference type="Gene3D" id="1.20.5.1190">
    <property type="entry name" value="iswi atpase"/>
    <property type="match status" value="1"/>
</dbReference>
<keyword evidence="11 16" id="KW-0472">Membrane</keyword>
<dbReference type="InterPro" id="IPR005821">
    <property type="entry name" value="Ion_trans_dom"/>
</dbReference>
<feature type="domain" description="Ion transport" evidence="18">
    <location>
        <begin position="1336"/>
        <end position="1588"/>
    </location>
</feature>
<evidence type="ECO:0000256" key="8">
    <source>
        <dbReference type="ARBA" id="ARBA00022989"/>
    </source>
</evidence>
<dbReference type="GO" id="GO:0022843">
    <property type="term" value="F:voltage-gated monoatomic cation channel activity"/>
    <property type="evidence" value="ECO:0007669"/>
    <property type="project" value="UniProtKB-ARBA"/>
</dbReference>
<feature type="region of interest" description="Disordered" evidence="17">
    <location>
        <begin position="890"/>
        <end position="909"/>
    </location>
</feature>
<feature type="region of interest" description="Disordered" evidence="17">
    <location>
        <begin position="917"/>
        <end position="974"/>
    </location>
</feature>
<keyword evidence="4" id="KW-1003">Cell membrane</keyword>
<feature type="transmembrane region" description="Helical" evidence="16">
    <location>
        <begin position="247"/>
        <end position="269"/>
    </location>
</feature>
<evidence type="ECO:0000256" key="5">
    <source>
        <dbReference type="ARBA" id="ARBA00022692"/>
    </source>
</evidence>
<keyword evidence="5 16" id="KW-0812">Transmembrane</keyword>
<keyword evidence="6" id="KW-0677">Repeat</keyword>
<keyword evidence="9 16" id="KW-0915">Sodium</keyword>
<dbReference type="Pfam" id="PF16905">
    <property type="entry name" value="GPHH"/>
    <property type="match status" value="1"/>
</dbReference>
<keyword evidence="13" id="KW-0325">Glycoprotein</keyword>
<feature type="domain" description="Voltage-dependent L-type calcium channel IQ-associated" evidence="19">
    <location>
        <begin position="1599"/>
        <end position="1636"/>
    </location>
</feature>
<dbReference type="InterPro" id="IPR043203">
    <property type="entry name" value="VGCC_Ca_Na"/>
</dbReference>
<feature type="transmembrane region" description="Helical" evidence="16">
    <location>
        <begin position="614"/>
        <end position="635"/>
    </location>
</feature>
<comment type="similarity">
    <text evidence="16">Belongs to the sodium channel (TC 1.A.1.10) family.</text>
</comment>
<comment type="function">
    <text evidence="16">Mediates the voltage-dependent sodium ion permeability of excitable membranes. Assuming opened or closed conformations in response to the voltage difference across the membrane, the protein forms a sodium-selective channel through which Na(+) ions may pass in accordance with their electrochemical gradient.</text>
</comment>
<reference evidence="20 21" key="1">
    <citation type="submission" date="2021-06" db="EMBL/GenBank/DDBJ databases">
        <title>Caerostris darwini draft genome.</title>
        <authorList>
            <person name="Kono N."/>
            <person name="Arakawa K."/>
        </authorList>
    </citation>
    <scope>NUCLEOTIDE SEQUENCE [LARGE SCALE GENOMIC DNA]</scope>
</reference>
<feature type="transmembrane region" description="Helical" evidence="16">
    <location>
        <begin position="810"/>
        <end position="835"/>
    </location>
</feature>
<dbReference type="PRINTS" id="PR00170">
    <property type="entry name" value="NACHANNEL"/>
</dbReference>
<feature type="domain" description="Ion transport" evidence="18">
    <location>
        <begin position="122"/>
        <end position="406"/>
    </location>
</feature>
<dbReference type="CDD" id="cd13433">
    <property type="entry name" value="Na_channel_gate"/>
    <property type="match status" value="1"/>
</dbReference>
<feature type="compositionally biased region" description="Basic and acidic residues" evidence="17">
    <location>
        <begin position="958"/>
        <end position="974"/>
    </location>
</feature>